<dbReference type="SUPFAM" id="SSF52096">
    <property type="entry name" value="ClpP/crotonase"/>
    <property type="match status" value="1"/>
</dbReference>
<comment type="caution">
    <text evidence="2">The sequence shown here is derived from an EMBL/GenBank/DDBJ whole genome shotgun (WGS) entry which is preliminary data.</text>
</comment>
<dbReference type="RefSeq" id="WP_127697189.1">
    <property type="nucleotide sequence ID" value="NZ_SACS01000001.1"/>
</dbReference>
<dbReference type="Gene3D" id="3.40.710.10">
    <property type="entry name" value="DD-peptidase/beta-lactamase superfamily"/>
    <property type="match status" value="1"/>
</dbReference>
<dbReference type="SUPFAM" id="SSF56601">
    <property type="entry name" value="beta-lactamase/transpeptidase-like"/>
    <property type="match status" value="1"/>
</dbReference>
<proteinExistence type="predicted"/>
<dbReference type="AlphaFoldDB" id="A0A437R4U1"/>
<accession>A0A437R4U1</accession>
<gene>
    <name evidence="2" type="ORF">EOE67_00965</name>
</gene>
<dbReference type="SMART" id="SM00245">
    <property type="entry name" value="TSPc"/>
    <property type="match status" value="1"/>
</dbReference>
<protein>
    <recommendedName>
        <fullName evidence="1">Tail specific protease domain-containing protein</fullName>
    </recommendedName>
</protein>
<dbReference type="GO" id="GO:0008236">
    <property type="term" value="F:serine-type peptidase activity"/>
    <property type="evidence" value="ECO:0007669"/>
    <property type="project" value="InterPro"/>
</dbReference>
<dbReference type="EMBL" id="SACS01000001">
    <property type="protein sequence ID" value="RVU41800.1"/>
    <property type="molecule type" value="Genomic_DNA"/>
</dbReference>
<dbReference type="Proteomes" id="UP000283077">
    <property type="component" value="Unassembled WGS sequence"/>
</dbReference>
<dbReference type="GO" id="GO:0006508">
    <property type="term" value="P:proteolysis"/>
    <property type="evidence" value="ECO:0007669"/>
    <property type="project" value="InterPro"/>
</dbReference>
<dbReference type="PANTHER" id="PTHR43283">
    <property type="entry name" value="BETA-LACTAMASE-RELATED"/>
    <property type="match status" value="1"/>
</dbReference>
<dbReference type="Gene3D" id="3.30.750.44">
    <property type="match status" value="1"/>
</dbReference>
<dbReference type="InterPro" id="IPR001466">
    <property type="entry name" value="Beta-lactam-related"/>
</dbReference>
<evidence type="ECO:0000313" key="2">
    <source>
        <dbReference type="EMBL" id="RVU41800.1"/>
    </source>
</evidence>
<dbReference type="Pfam" id="PF00144">
    <property type="entry name" value="Beta-lactamase"/>
    <property type="match status" value="1"/>
</dbReference>
<evidence type="ECO:0000259" key="1">
    <source>
        <dbReference type="SMART" id="SM00245"/>
    </source>
</evidence>
<dbReference type="OrthoDB" id="9758793at2"/>
<feature type="domain" description="Tail specific protease" evidence="1">
    <location>
        <begin position="231"/>
        <end position="443"/>
    </location>
</feature>
<dbReference type="InterPro" id="IPR005151">
    <property type="entry name" value="Tail-specific_protease"/>
</dbReference>
<sequence length="851" mass="93208">MRNINTPKPYKLALAAGLISAVLLSGCGDDKKTETKDLTGVWQKAGYGEVWQISPTNIVSYYHNKMGCVKNTEYPTQSSQKLLTLLKLDATGDQFSMPEDGGYIGRWSRIKQLSEACQKPLNGEQSASINFEFFWQDVQQYYAFLPERKLDWQQIYQHYQPLFATATPIQEQQYYRQIIRQFNDAHVDLSIGEDFYVSGVATKGFLVDIAAQTEDPEQAAELETQIQQSIEQQIDSQLLEPGLQQPLQTEHISYGLLPGNIGYVRFNQVSLLSGTSVDNNLDYLLRFKAELKLADTAMQEIKQKLAGTQAMVLDLRFNYGGDDQLAFALVSHFNQQSRVIGSKGLRTGTLESLTLPAAANPYLQPLLVLTGGMTVSAGEVMALALQSLPQATLIGEPTQGSFSNALERSLPNGGRYRLSNELYLGPQKKLLEVQGILPDVSAAAYVSLDQPLGSVTALDVALQQINAAPLQSPDQASVQQSIRHFRQQFNQPGLAAALVRNGKVVHSFAAGMANVEQQIPMTADTPILTASISKTMLGTAMGLLNIDPAKPVATLPMRIDWPVARAKPLSWRELAQHQSGILDHSQTLICAIYLQADGSSLFNLLASDQPPCTTPQRDHQLFLTDYLQQSGALYQPENFGTPGEPHYSNVGAELASLALEQQLGEPFASWSTREIFAPLQLKNTSWPALDTSGLATTTELAPAQLYIPAGDELLPLPRYSSSDFYAGSLHSSAHDLARYLAAIASKTPQYPLPGFTAAKQQTVLGLNVPRVPGAEFPGLFWHKSGDFVGHTGLFVGANSLMYYNSATETGLVLLLNSDGQYWLAPDPAKTQAYEIALYQLAGQLYRHALAL</sequence>
<organism evidence="2 3">
    <name type="scientific">Rheinheimera riviphila</name>
    <dbReference type="NCBI Taxonomy" id="1834037"/>
    <lineage>
        <taxon>Bacteria</taxon>
        <taxon>Pseudomonadati</taxon>
        <taxon>Pseudomonadota</taxon>
        <taxon>Gammaproteobacteria</taxon>
        <taxon>Chromatiales</taxon>
        <taxon>Chromatiaceae</taxon>
        <taxon>Rheinheimera</taxon>
    </lineage>
</organism>
<dbReference type="Pfam" id="PF03572">
    <property type="entry name" value="Peptidase_S41"/>
    <property type="match status" value="1"/>
</dbReference>
<reference evidence="2 3" key="1">
    <citation type="submission" date="2019-01" db="EMBL/GenBank/DDBJ databases">
        <authorList>
            <person name="Chen W.-M."/>
        </authorList>
    </citation>
    <scope>NUCLEOTIDE SEQUENCE [LARGE SCALE GENOMIC DNA]</scope>
    <source>
        <strain evidence="2 3">KYPC3</strain>
    </source>
</reference>
<evidence type="ECO:0000313" key="3">
    <source>
        <dbReference type="Proteomes" id="UP000283077"/>
    </source>
</evidence>
<dbReference type="PROSITE" id="PS51257">
    <property type="entry name" value="PROKAR_LIPOPROTEIN"/>
    <property type="match status" value="1"/>
</dbReference>
<dbReference type="InterPro" id="IPR012338">
    <property type="entry name" value="Beta-lactam/transpept-like"/>
</dbReference>
<dbReference type="CDD" id="cd07563">
    <property type="entry name" value="Peptidase_S41_IRBP"/>
    <property type="match status" value="1"/>
</dbReference>
<dbReference type="InterPro" id="IPR029045">
    <property type="entry name" value="ClpP/crotonase-like_dom_sf"/>
</dbReference>
<keyword evidence="3" id="KW-1185">Reference proteome</keyword>
<dbReference type="InterPro" id="IPR050789">
    <property type="entry name" value="Diverse_Enzym_Activities"/>
</dbReference>
<name>A0A437R4U1_9GAMM</name>
<dbReference type="Gene3D" id="3.90.226.10">
    <property type="entry name" value="2-enoyl-CoA Hydratase, Chain A, domain 1"/>
    <property type="match status" value="1"/>
</dbReference>